<dbReference type="Gene3D" id="3.30.720.110">
    <property type="match status" value="1"/>
</dbReference>
<organism evidence="2 3">
    <name type="scientific">Paracoccus laeviglucosivorans</name>
    <dbReference type="NCBI Taxonomy" id="1197861"/>
    <lineage>
        <taxon>Bacteria</taxon>
        <taxon>Pseudomonadati</taxon>
        <taxon>Pseudomonadota</taxon>
        <taxon>Alphaproteobacteria</taxon>
        <taxon>Rhodobacterales</taxon>
        <taxon>Paracoccaceae</taxon>
        <taxon>Paracoccus</taxon>
    </lineage>
</organism>
<keyword evidence="3" id="KW-1185">Reference proteome</keyword>
<feature type="domain" description="PhnB-like" evidence="1">
    <location>
        <begin position="35"/>
        <end position="113"/>
    </location>
</feature>
<dbReference type="PANTHER" id="PTHR33990:SF4">
    <property type="entry name" value="PHNB-LIKE DOMAIN-CONTAINING PROTEIN"/>
    <property type="match status" value="1"/>
</dbReference>
<protein>
    <submittedName>
        <fullName evidence="2">Glyoxalase superfamily enzyme, possibly 3-demethylubiquinone-9 3-methyltransferase</fullName>
    </submittedName>
</protein>
<dbReference type="RefSeq" id="WP_142662659.1">
    <property type="nucleotide sequence ID" value="NZ_FXTK01000005.1"/>
</dbReference>
<reference evidence="2 3" key="1">
    <citation type="submission" date="2017-05" db="EMBL/GenBank/DDBJ databases">
        <authorList>
            <person name="Varghese N."/>
            <person name="Submissions S."/>
        </authorList>
    </citation>
    <scope>NUCLEOTIDE SEQUENCE [LARGE SCALE GENOMIC DNA]</scope>
    <source>
        <strain evidence="2 3">DSM 100094</strain>
    </source>
</reference>
<evidence type="ECO:0000313" key="3">
    <source>
        <dbReference type="Proteomes" id="UP000319014"/>
    </source>
</evidence>
<keyword evidence="2" id="KW-0808">Transferase</keyword>
<dbReference type="EMBL" id="FXTK01000005">
    <property type="protein sequence ID" value="SMO62390.1"/>
    <property type="molecule type" value="Genomic_DNA"/>
</dbReference>
<dbReference type="InterPro" id="IPR029068">
    <property type="entry name" value="Glyas_Bleomycin-R_OHBP_Dase"/>
</dbReference>
<sequence>MRVIPQLMFQGGMDEALALWRHAFPDMILRPGNPAEVQIAGQVLRLFESPPVHEFGFTPAISLLIECDDAAQVVRLAKILGEGGKVLMPLDKYDFADSYTWVQDRFGVSWQLVA</sequence>
<gene>
    <name evidence="2" type="ORF">SAMN06265221_105111</name>
</gene>
<dbReference type="Pfam" id="PF06983">
    <property type="entry name" value="3-dmu-9_3-mt"/>
    <property type="match status" value="1"/>
</dbReference>
<dbReference type="InterPro" id="IPR028973">
    <property type="entry name" value="PhnB-like"/>
</dbReference>
<dbReference type="GO" id="GO:0032259">
    <property type="term" value="P:methylation"/>
    <property type="evidence" value="ECO:0007669"/>
    <property type="project" value="UniProtKB-KW"/>
</dbReference>
<dbReference type="OrthoDB" id="9806473at2"/>
<dbReference type="SUPFAM" id="SSF54593">
    <property type="entry name" value="Glyoxalase/Bleomycin resistance protein/Dihydroxybiphenyl dioxygenase"/>
    <property type="match status" value="1"/>
</dbReference>
<name>A0A521CUQ4_9RHOB</name>
<dbReference type="PANTHER" id="PTHR33990">
    <property type="entry name" value="PROTEIN YJDN-RELATED"/>
    <property type="match status" value="1"/>
</dbReference>
<evidence type="ECO:0000259" key="1">
    <source>
        <dbReference type="Pfam" id="PF06983"/>
    </source>
</evidence>
<dbReference type="CDD" id="cd06588">
    <property type="entry name" value="PhnB_like"/>
    <property type="match status" value="1"/>
</dbReference>
<evidence type="ECO:0000313" key="2">
    <source>
        <dbReference type="EMBL" id="SMO62390.1"/>
    </source>
</evidence>
<accession>A0A521CUQ4</accession>
<dbReference type="GO" id="GO:0008168">
    <property type="term" value="F:methyltransferase activity"/>
    <property type="evidence" value="ECO:0007669"/>
    <property type="project" value="UniProtKB-KW"/>
</dbReference>
<dbReference type="Proteomes" id="UP000319014">
    <property type="component" value="Unassembled WGS sequence"/>
</dbReference>
<keyword evidence="2" id="KW-0830">Ubiquinone</keyword>
<proteinExistence type="predicted"/>
<dbReference type="AlphaFoldDB" id="A0A521CUQ4"/>
<keyword evidence="2" id="KW-0489">Methyltransferase</keyword>